<evidence type="ECO:0000256" key="3">
    <source>
        <dbReference type="ARBA" id="ARBA00022801"/>
    </source>
</evidence>
<dbReference type="EMBL" id="ACVA01000045">
    <property type="protein sequence ID" value="EEX18266.1"/>
    <property type="molecule type" value="Genomic_DNA"/>
</dbReference>
<evidence type="ECO:0000256" key="4">
    <source>
        <dbReference type="ARBA" id="ARBA00022825"/>
    </source>
</evidence>
<evidence type="ECO:0000259" key="7">
    <source>
        <dbReference type="Pfam" id="PF16361"/>
    </source>
</evidence>
<dbReference type="InterPro" id="IPR013783">
    <property type="entry name" value="Ig-like_fold"/>
</dbReference>
<comment type="similarity">
    <text evidence="1 5">Belongs to the peptidase S8 family.</text>
</comment>
<dbReference type="eggNOG" id="COG1404">
    <property type="taxonomic scope" value="Bacteria"/>
</dbReference>
<dbReference type="NCBIfam" id="TIGR04183">
    <property type="entry name" value="Por_Secre_tail"/>
    <property type="match status" value="1"/>
</dbReference>
<organism evidence="8 9">
    <name type="scientific">Prevotella veroralis F0319</name>
    <dbReference type="NCBI Taxonomy" id="649761"/>
    <lineage>
        <taxon>Bacteria</taxon>
        <taxon>Pseudomonadati</taxon>
        <taxon>Bacteroidota</taxon>
        <taxon>Bacteroidia</taxon>
        <taxon>Bacteroidales</taxon>
        <taxon>Prevotellaceae</taxon>
        <taxon>Prevotella</taxon>
    </lineage>
</organism>
<dbReference type="Pfam" id="PF16361">
    <property type="entry name" value="Peptidase_S8_N"/>
    <property type="match status" value="1"/>
</dbReference>
<feature type="domain" description="Peptidase S8/S53" evidence="6">
    <location>
        <begin position="215"/>
        <end position="513"/>
    </location>
</feature>
<keyword evidence="9" id="KW-1185">Reference proteome</keyword>
<keyword evidence="2 5" id="KW-0645">Protease</keyword>
<sequence>MKNNIIHVGACALLSLMFATSCQDNIEPDTSNNGTRSVIIDKGLFAVKGRINVKLEEPVSAAIPTTRSGNVEMQSVPSAIATAMKTSGAYKMERVFKPAGIYEARTIAAGLDRWYTIYFDEGKDVAAVVKQFSKTKGVECAERVLPMARPEVKATPYSTTTATTSLQPIATSSFNDPLLPKQWHYYNDGSINNHARKGADCNVKPVWERYTTGKKNVIVAVVDGGIDITHEDLMDNLYINEKEKNGQPNVDDDGNGFVDDIYGYNFVEAKDVVGGKIEPDDEGHGTHVAGTVAARNNNGKGVAGIAGGNGTADSGVRLMSCQIFRKKNEQGDAAAAIKYAADNGAVICQNSWGYSSNTGVTSMPQLLKDAVDYFIKNAGCDANGQQRADSPMKGGVVIFAAGNENKEFSAYPACYPPAVSVASMAWDFTKASYSNYAKWVTITAPGGDQDRFGNEAGVLSTVPKSKASSGYAYMQGTSMACPHVSGIAALIASYFGKQGFTNEELKSRLTTAYRPYNIDEQNPGYKGKLGRGYIDAEAAFESNPKTAPEKVPSLSLTPDFLDITAEWSVAKDKDRTAAFYRLYISPNQLTAESLNDMSYKEVNGMGHSMGETLKYTFNELRDNRTYYIAIVAVDRWGNTSAPIIQQCTTKLNHAPEASGFPEETIDVAEDERKSFSFNVTDPDGHNWYIKDVGETRGVSYSINGSTVTVHIVPVLEAGEYTCKFVLTDDLGATSEKHFIFRIVKYIPPQLAKPFGNYIIGLDEGVVTIPLADHFTYNGKKQLTYKANISNGNIATATIDNNHLRLHPLTKGITSVRLTASDGRQTSSEGSFQIRVVERKAAPVYAVYPIPVRKDIYTLLNPEVKQAEFIVSTTVGERLVKTTLVPDKNNVATLDLSRLNPGTYKLTVRTNKGNHTQMFIKR</sequence>
<dbReference type="InterPro" id="IPR022398">
    <property type="entry name" value="Peptidase_S8_His-AS"/>
</dbReference>
<keyword evidence="3 5" id="KW-0378">Hydrolase</keyword>
<dbReference type="InterPro" id="IPR026444">
    <property type="entry name" value="Secre_tail"/>
</dbReference>
<accession>C9MQG1</accession>
<dbReference type="GO" id="GO:0004252">
    <property type="term" value="F:serine-type endopeptidase activity"/>
    <property type="evidence" value="ECO:0007669"/>
    <property type="project" value="UniProtKB-UniRule"/>
</dbReference>
<evidence type="ECO:0000313" key="8">
    <source>
        <dbReference type="EMBL" id="EEX18266.1"/>
    </source>
</evidence>
<evidence type="ECO:0000256" key="1">
    <source>
        <dbReference type="ARBA" id="ARBA00011073"/>
    </source>
</evidence>
<dbReference type="Gene3D" id="2.60.40.10">
    <property type="entry name" value="Immunoglobulins"/>
    <property type="match status" value="1"/>
</dbReference>
<dbReference type="InterPro" id="IPR000209">
    <property type="entry name" value="Peptidase_S8/S53_dom"/>
</dbReference>
<evidence type="ECO:0000259" key="6">
    <source>
        <dbReference type="Pfam" id="PF00082"/>
    </source>
</evidence>
<feature type="active site" description="Charge relay system" evidence="5">
    <location>
        <position position="284"/>
    </location>
</feature>
<dbReference type="PROSITE" id="PS51892">
    <property type="entry name" value="SUBTILASE"/>
    <property type="match status" value="1"/>
</dbReference>
<dbReference type="Gene3D" id="3.40.50.200">
    <property type="entry name" value="Peptidase S8/S53 domain"/>
    <property type="match status" value="1"/>
</dbReference>
<dbReference type="GO" id="GO:0006508">
    <property type="term" value="P:proteolysis"/>
    <property type="evidence" value="ECO:0007669"/>
    <property type="project" value="UniProtKB-KW"/>
</dbReference>
<dbReference type="RefSeq" id="WP_004383537.1">
    <property type="nucleotide sequence ID" value="NZ_GG698714.1"/>
</dbReference>
<dbReference type="InterPro" id="IPR023828">
    <property type="entry name" value="Peptidase_S8_Ser-AS"/>
</dbReference>
<dbReference type="SUPFAM" id="SSF52743">
    <property type="entry name" value="Subtilisin-like"/>
    <property type="match status" value="1"/>
</dbReference>
<dbReference type="PANTHER" id="PTHR43399:SF4">
    <property type="entry name" value="CELL WALL-ASSOCIATED PROTEASE"/>
    <property type="match status" value="1"/>
</dbReference>
<reference evidence="8 9" key="1">
    <citation type="submission" date="2009-09" db="EMBL/GenBank/DDBJ databases">
        <authorList>
            <person name="Weinstock G."/>
            <person name="Sodergren E."/>
            <person name="Clifton S."/>
            <person name="Fulton L."/>
            <person name="Fulton B."/>
            <person name="Courtney L."/>
            <person name="Fronick C."/>
            <person name="Harrison M."/>
            <person name="Strong C."/>
            <person name="Farmer C."/>
            <person name="Delahaunty K."/>
            <person name="Markovic C."/>
            <person name="Hall O."/>
            <person name="Minx P."/>
            <person name="Tomlinson C."/>
            <person name="Mitreva M."/>
            <person name="Nelson J."/>
            <person name="Hou S."/>
            <person name="Wollam A."/>
            <person name="Pepin K.H."/>
            <person name="Johnson M."/>
            <person name="Bhonagiri V."/>
            <person name="Nash W.E."/>
            <person name="Warren W."/>
            <person name="Chinwalla A."/>
            <person name="Mardis E.R."/>
            <person name="Wilson R.K."/>
        </authorList>
    </citation>
    <scope>NUCLEOTIDE SEQUENCE [LARGE SCALE GENOMIC DNA]</scope>
    <source>
        <strain evidence="8 9">F0319</strain>
    </source>
</reference>
<dbReference type="PROSITE" id="PS00138">
    <property type="entry name" value="SUBTILASE_SER"/>
    <property type="match status" value="1"/>
</dbReference>
<feature type="active site" description="Charge relay system" evidence="5">
    <location>
        <position position="223"/>
    </location>
</feature>
<dbReference type="PANTHER" id="PTHR43399">
    <property type="entry name" value="SUBTILISIN-RELATED"/>
    <property type="match status" value="1"/>
</dbReference>
<dbReference type="InterPro" id="IPR036852">
    <property type="entry name" value="Peptidase_S8/S53_dom_sf"/>
</dbReference>
<proteinExistence type="inferred from homology"/>
<dbReference type="STRING" id="649761.HMPREF0973_01861"/>
<dbReference type="PROSITE" id="PS51257">
    <property type="entry name" value="PROKAR_LIPOPROTEIN"/>
    <property type="match status" value="1"/>
</dbReference>
<dbReference type="PRINTS" id="PR00723">
    <property type="entry name" value="SUBTILISIN"/>
</dbReference>
<protein>
    <submittedName>
        <fullName evidence="8">Peptidase, S8/S53 family</fullName>
        <ecNumber evidence="8">3.4.21.-</ecNumber>
    </submittedName>
</protein>
<keyword evidence="4 5" id="KW-0720">Serine protease</keyword>
<feature type="domain" description="Subtilase N-terminal" evidence="7">
    <location>
        <begin position="52"/>
        <end position="189"/>
    </location>
</feature>
<dbReference type="Pfam" id="PF00082">
    <property type="entry name" value="Peptidase_S8"/>
    <property type="match status" value="1"/>
</dbReference>
<dbReference type="AlphaFoldDB" id="C9MQG1"/>
<dbReference type="HOGENOM" id="CLU_014786_0_0_10"/>
<comment type="caution">
    <text evidence="8">The sequence shown here is derived from an EMBL/GenBank/DDBJ whole genome shotgun (WGS) entry which is preliminary data.</text>
</comment>
<evidence type="ECO:0000256" key="2">
    <source>
        <dbReference type="ARBA" id="ARBA00022670"/>
    </source>
</evidence>
<feature type="active site" description="Charge relay system" evidence="5">
    <location>
        <position position="478"/>
    </location>
</feature>
<dbReference type="OrthoDB" id="1489355at2"/>
<name>C9MQG1_9BACT</name>
<dbReference type="InterPro" id="IPR051048">
    <property type="entry name" value="Peptidase_S8/S53_subtilisin"/>
</dbReference>
<dbReference type="EC" id="3.4.21.-" evidence="8"/>
<evidence type="ECO:0000313" key="9">
    <source>
        <dbReference type="Proteomes" id="UP000003327"/>
    </source>
</evidence>
<dbReference type="Proteomes" id="UP000003327">
    <property type="component" value="Unassembled WGS sequence"/>
</dbReference>
<dbReference type="InterPro" id="IPR015500">
    <property type="entry name" value="Peptidase_S8_subtilisin-rel"/>
</dbReference>
<gene>
    <name evidence="8" type="ORF">HMPREF0973_01861</name>
</gene>
<dbReference type="InterPro" id="IPR032304">
    <property type="entry name" value="Peptidase_S8_N"/>
</dbReference>
<dbReference type="PROSITE" id="PS00137">
    <property type="entry name" value="SUBTILASE_HIS"/>
    <property type="match status" value="1"/>
</dbReference>
<evidence type="ECO:0000256" key="5">
    <source>
        <dbReference type="PROSITE-ProRule" id="PRU01240"/>
    </source>
</evidence>